<dbReference type="CDD" id="cd03426">
    <property type="entry name" value="NUDIX_CoAse_Nudt7"/>
    <property type="match status" value="1"/>
</dbReference>
<keyword evidence="4" id="KW-0479">Metal-binding</keyword>
<dbReference type="PANTHER" id="PTHR12992">
    <property type="entry name" value="NUDIX HYDROLASE"/>
    <property type="match status" value="1"/>
</dbReference>
<evidence type="ECO:0000313" key="9">
    <source>
        <dbReference type="EMBL" id="SVD65511.1"/>
    </source>
</evidence>
<feature type="domain" description="Nudix hydrolase" evidence="8">
    <location>
        <begin position="27"/>
        <end position="161"/>
    </location>
</feature>
<dbReference type="PROSITE" id="PS01293">
    <property type="entry name" value="NUDIX_COA"/>
    <property type="match status" value="1"/>
</dbReference>
<reference evidence="9" key="1">
    <citation type="submission" date="2018-05" db="EMBL/GenBank/DDBJ databases">
        <authorList>
            <person name="Lanie J.A."/>
            <person name="Ng W.-L."/>
            <person name="Kazmierczak K.M."/>
            <person name="Andrzejewski T.M."/>
            <person name="Davidsen T.M."/>
            <person name="Wayne K.J."/>
            <person name="Tettelin H."/>
            <person name="Glass J.I."/>
            <person name="Rusch D."/>
            <person name="Podicherti R."/>
            <person name="Tsui H.-C.T."/>
            <person name="Winkler M.E."/>
        </authorList>
    </citation>
    <scope>NUCLEOTIDE SEQUENCE</scope>
</reference>
<keyword evidence="6" id="KW-0460">Magnesium</keyword>
<dbReference type="SUPFAM" id="SSF55811">
    <property type="entry name" value="Nudix"/>
    <property type="match status" value="1"/>
</dbReference>
<evidence type="ECO:0000256" key="6">
    <source>
        <dbReference type="ARBA" id="ARBA00022842"/>
    </source>
</evidence>
<evidence type="ECO:0000256" key="4">
    <source>
        <dbReference type="ARBA" id="ARBA00022723"/>
    </source>
</evidence>
<dbReference type="Gene3D" id="3.90.79.10">
    <property type="entry name" value="Nucleoside Triphosphate Pyrophosphohydrolase"/>
    <property type="match status" value="1"/>
</dbReference>
<dbReference type="InterPro" id="IPR015797">
    <property type="entry name" value="NUDIX_hydrolase-like_dom_sf"/>
</dbReference>
<gene>
    <name evidence="9" type="ORF">METZ01_LOCUS418365</name>
</gene>
<dbReference type="PRINTS" id="PR00502">
    <property type="entry name" value="NUDIXFAMILY"/>
</dbReference>
<dbReference type="InterPro" id="IPR045121">
    <property type="entry name" value="CoAse"/>
</dbReference>
<dbReference type="GO" id="GO:0000287">
    <property type="term" value="F:magnesium ion binding"/>
    <property type="evidence" value="ECO:0007669"/>
    <property type="project" value="InterPro"/>
</dbReference>
<evidence type="ECO:0000256" key="5">
    <source>
        <dbReference type="ARBA" id="ARBA00022801"/>
    </source>
</evidence>
<comment type="cofactor">
    <cofactor evidence="1">
        <name>Mn(2+)</name>
        <dbReference type="ChEBI" id="CHEBI:29035"/>
    </cofactor>
</comment>
<protein>
    <recommendedName>
        <fullName evidence="8">Nudix hydrolase domain-containing protein</fullName>
    </recommendedName>
</protein>
<evidence type="ECO:0000259" key="8">
    <source>
        <dbReference type="PROSITE" id="PS51462"/>
    </source>
</evidence>
<name>A0A382X5H2_9ZZZZ</name>
<evidence type="ECO:0000256" key="3">
    <source>
        <dbReference type="ARBA" id="ARBA00006506"/>
    </source>
</evidence>
<accession>A0A382X5H2</accession>
<dbReference type="PROSITE" id="PS51462">
    <property type="entry name" value="NUDIX"/>
    <property type="match status" value="1"/>
</dbReference>
<proteinExistence type="inferred from homology"/>
<evidence type="ECO:0000256" key="2">
    <source>
        <dbReference type="ARBA" id="ARBA00001946"/>
    </source>
</evidence>
<comment type="cofactor">
    <cofactor evidence="2">
        <name>Mg(2+)</name>
        <dbReference type="ChEBI" id="CHEBI:18420"/>
    </cofactor>
</comment>
<evidence type="ECO:0000256" key="1">
    <source>
        <dbReference type="ARBA" id="ARBA00001936"/>
    </source>
</evidence>
<dbReference type="GO" id="GO:0030145">
    <property type="term" value="F:manganese ion binding"/>
    <property type="evidence" value="ECO:0007669"/>
    <property type="project" value="InterPro"/>
</dbReference>
<dbReference type="InterPro" id="IPR020476">
    <property type="entry name" value="Nudix_hydrolase"/>
</dbReference>
<dbReference type="InterPro" id="IPR000086">
    <property type="entry name" value="NUDIX_hydrolase_dom"/>
</dbReference>
<keyword evidence="5" id="KW-0378">Hydrolase</keyword>
<comment type="similarity">
    <text evidence="3">Belongs to the Nudix hydrolase family. PCD1 subfamily.</text>
</comment>
<dbReference type="GO" id="GO:0009132">
    <property type="term" value="P:nucleoside diphosphate metabolic process"/>
    <property type="evidence" value="ECO:0007669"/>
    <property type="project" value="InterPro"/>
</dbReference>
<organism evidence="9">
    <name type="scientific">marine metagenome</name>
    <dbReference type="NCBI Taxonomy" id="408172"/>
    <lineage>
        <taxon>unclassified sequences</taxon>
        <taxon>metagenomes</taxon>
        <taxon>ecological metagenomes</taxon>
    </lineage>
</organism>
<sequence length="209" mass="23751">MKFNLELKQKIQQGLAKLELIQMNHLPLRSAAVALVVTRMPDCDEPCLLLTRRAVHLKRHAGQYAFPGGRLDPGETFEAAVSRECDEEIGLCFQEEQILGRLDDFATHSGFCITPMVVWDSGEDSLKPDPQEVEKIFYVPFEELKDPGIDERNTILEDQQTIGFSLLLPSIGNQVFAPTAAILFQFREVVLFGRMTRVSDLEQPRFTWK</sequence>
<dbReference type="Pfam" id="PF00293">
    <property type="entry name" value="NUDIX"/>
    <property type="match status" value="1"/>
</dbReference>
<dbReference type="GO" id="GO:0010945">
    <property type="term" value="F:coenzyme A diphosphatase activity"/>
    <property type="evidence" value="ECO:0007669"/>
    <property type="project" value="InterPro"/>
</dbReference>
<dbReference type="PANTHER" id="PTHR12992:SF11">
    <property type="entry name" value="MITOCHONDRIAL COENZYME A DIPHOSPHATASE NUDT8"/>
    <property type="match status" value="1"/>
</dbReference>
<dbReference type="InterPro" id="IPR000059">
    <property type="entry name" value="NUDIX_hydrolase_NudL_CS"/>
</dbReference>
<evidence type="ECO:0000256" key="7">
    <source>
        <dbReference type="ARBA" id="ARBA00023211"/>
    </source>
</evidence>
<keyword evidence="7" id="KW-0464">Manganese</keyword>
<dbReference type="AlphaFoldDB" id="A0A382X5H2"/>
<dbReference type="EMBL" id="UINC01164579">
    <property type="protein sequence ID" value="SVD65511.1"/>
    <property type="molecule type" value="Genomic_DNA"/>
</dbReference>